<evidence type="ECO:0000313" key="3">
    <source>
        <dbReference type="Proteomes" id="UP000007798"/>
    </source>
</evidence>
<name>B4N143_DROWI</name>
<dbReference type="EMBL" id="CH963920">
    <property type="protein sequence ID" value="EDW78133.2"/>
    <property type="molecule type" value="Genomic_DNA"/>
</dbReference>
<dbReference type="HOGENOM" id="CLU_1284482_0_0_1"/>
<feature type="region of interest" description="Disordered" evidence="1">
    <location>
        <begin position="146"/>
        <end position="175"/>
    </location>
</feature>
<feature type="region of interest" description="Disordered" evidence="1">
    <location>
        <begin position="25"/>
        <end position="60"/>
    </location>
</feature>
<protein>
    <submittedName>
        <fullName evidence="2">Uncharacterized protein</fullName>
    </submittedName>
</protein>
<keyword evidence="3" id="KW-1185">Reference proteome</keyword>
<dbReference type="InParanoid" id="B4N143"/>
<dbReference type="Proteomes" id="UP000007798">
    <property type="component" value="Unassembled WGS sequence"/>
</dbReference>
<gene>
    <name evidence="2" type="primary">Dwil\GK24174</name>
    <name evidence="2" type="ORF">Dwil_GK24174</name>
</gene>
<dbReference type="OrthoDB" id="8058677at2759"/>
<proteinExistence type="predicted"/>
<sequence>MLLPDQTYADYNVGSHRHRSIHLTASQEIFHKPRTRTRTRSPNRTKIKPRSKSSTSTSSYDRTADFFENIPDFLGATLPAFLYSPTEEAAAEISQKEVVDDQSDASSSKSENCDNDDVLRLCEDFLCRHRMRPDFFCQYHKAVSSATPSPKQRKASPAAENTPKTSPSNDAELKISKDQNIIASSSSPSAASPTANKISAAVERFTKFSAIYTLPVAKRKKAGNKTGNITVIATIVAVKQFILNGAIKQFS</sequence>
<reference evidence="2 3" key="1">
    <citation type="journal article" date="2007" name="Nature">
        <title>Evolution of genes and genomes on the Drosophila phylogeny.</title>
        <authorList>
            <consortium name="Drosophila 12 Genomes Consortium"/>
            <person name="Clark A.G."/>
            <person name="Eisen M.B."/>
            <person name="Smith D.R."/>
            <person name="Bergman C.M."/>
            <person name="Oliver B."/>
            <person name="Markow T.A."/>
            <person name="Kaufman T.C."/>
            <person name="Kellis M."/>
            <person name="Gelbart W."/>
            <person name="Iyer V.N."/>
            <person name="Pollard D.A."/>
            <person name="Sackton T.B."/>
            <person name="Larracuente A.M."/>
            <person name="Singh N.D."/>
            <person name="Abad J.P."/>
            <person name="Abt D.N."/>
            <person name="Adryan B."/>
            <person name="Aguade M."/>
            <person name="Akashi H."/>
            <person name="Anderson W.W."/>
            <person name="Aquadro C.F."/>
            <person name="Ardell D.H."/>
            <person name="Arguello R."/>
            <person name="Artieri C.G."/>
            <person name="Barbash D.A."/>
            <person name="Barker D."/>
            <person name="Barsanti P."/>
            <person name="Batterham P."/>
            <person name="Batzoglou S."/>
            <person name="Begun D."/>
            <person name="Bhutkar A."/>
            <person name="Blanco E."/>
            <person name="Bosak S.A."/>
            <person name="Bradley R.K."/>
            <person name="Brand A.D."/>
            <person name="Brent M.R."/>
            <person name="Brooks A.N."/>
            <person name="Brown R.H."/>
            <person name="Butlin R.K."/>
            <person name="Caggese C."/>
            <person name="Calvi B.R."/>
            <person name="Bernardo de Carvalho A."/>
            <person name="Caspi A."/>
            <person name="Castrezana S."/>
            <person name="Celniker S.E."/>
            <person name="Chang J.L."/>
            <person name="Chapple C."/>
            <person name="Chatterji S."/>
            <person name="Chinwalla A."/>
            <person name="Civetta A."/>
            <person name="Clifton S.W."/>
            <person name="Comeron J.M."/>
            <person name="Costello J.C."/>
            <person name="Coyne J.A."/>
            <person name="Daub J."/>
            <person name="David R.G."/>
            <person name="Delcher A.L."/>
            <person name="Delehaunty K."/>
            <person name="Do C.B."/>
            <person name="Ebling H."/>
            <person name="Edwards K."/>
            <person name="Eickbush T."/>
            <person name="Evans J.D."/>
            <person name="Filipski A."/>
            <person name="Findeiss S."/>
            <person name="Freyhult E."/>
            <person name="Fulton L."/>
            <person name="Fulton R."/>
            <person name="Garcia A.C."/>
            <person name="Gardiner A."/>
            <person name="Garfield D.A."/>
            <person name="Garvin B.E."/>
            <person name="Gibson G."/>
            <person name="Gilbert D."/>
            <person name="Gnerre S."/>
            <person name="Godfrey J."/>
            <person name="Good R."/>
            <person name="Gotea V."/>
            <person name="Gravely B."/>
            <person name="Greenberg A.J."/>
            <person name="Griffiths-Jones S."/>
            <person name="Gross S."/>
            <person name="Guigo R."/>
            <person name="Gustafson E.A."/>
            <person name="Haerty W."/>
            <person name="Hahn M.W."/>
            <person name="Halligan D.L."/>
            <person name="Halpern A.L."/>
            <person name="Halter G.M."/>
            <person name="Han M.V."/>
            <person name="Heger A."/>
            <person name="Hillier L."/>
            <person name="Hinrichs A.S."/>
            <person name="Holmes I."/>
            <person name="Hoskins R.A."/>
            <person name="Hubisz M.J."/>
            <person name="Hultmark D."/>
            <person name="Huntley M.A."/>
            <person name="Jaffe D.B."/>
            <person name="Jagadeeshan S."/>
            <person name="Jeck W.R."/>
            <person name="Johnson J."/>
            <person name="Jones C.D."/>
            <person name="Jordan W.C."/>
            <person name="Karpen G.H."/>
            <person name="Kataoka E."/>
            <person name="Keightley P.D."/>
            <person name="Kheradpour P."/>
            <person name="Kirkness E.F."/>
            <person name="Koerich L.B."/>
            <person name="Kristiansen K."/>
            <person name="Kudrna D."/>
            <person name="Kulathinal R.J."/>
            <person name="Kumar S."/>
            <person name="Kwok R."/>
            <person name="Lander E."/>
            <person name="Langley C.H."/>
            <person name="Lapoint R."/>
            <person name="Lazzaro B.P."/>
            <person name="Lee S.J."/>
            <person name="Levesque L."/>
            <person name="Li R."/>
            <person name="Lin C.F."/>
            <person name="Lin M.F."/>
            <person name="Lindblad-Toh K."/>
            <person name="Llopart A."/>
            <person name="Long M."/>
            <person name="Low L."/>
            <person name="Lozovsky E."/>
            <person name="Lu J."/>
            <person name="Luo M."/>
            <person name="Machado C.A."/>
            <person name="Makalowski W."/>
            <person name="Marzo M."/>
            <person name="Matsuda M."/>
            <person name="Matzkin L."/>
            <person name="McAllister B."/>
            <person name="McBride C.S."/>
            <person name="McKernan B."/>
            <person name="McKernan K."/>
            <person name="Mendez-Lago M."/>
            <person name="Minx P."/>
            <person name="Mollenhauer M.U."/>
            <person name="Montooth K."/>
            <person name="Mount S.M."/>
            <person name="Mu X."/>
            <person name="Myers E."/>
            <person name="Negre B."/>
            <person name="Newfeld S."/>
            <person name="Nielsen R."/>
            <person name="Noor M.A."/>
            <person name="O'Grady P."/>
            <person name="Pachter L."/>
            <person name="Papaceit M."/>
            <person name="Parisi M.J."/>
            <person name="Parisi M."/>
            <person name="Parts L."/>
            <person name="Pedersen J.S."/>
            <person name="Pesole G."/>
            <person name="Phillippy A.M."/>
            <person name="Ponting C.P."/>
            <person name="Pop M."/>
            <person name="Porcelli D."/>
            <person name="Powell J.R."/>
            <person name="Prohaska S."/>
            <person name="Pruitt K."/>
            <person name="Puig M."/>
            <person name="Quesneville H."/>
            <person name="Ram K.R."/>
            <person name="Rand D."/>
            <person name="Rasmussen M.D."/>
            <person name="Reed L.K."/>
            <person name="Reenan R."/>
            <person name="Reily A."/>
            <person name="Remington K.A."/>
            <person name="Rieger T.T."/>
            <person name="Ritchie M.G."/>
            <person name="Robin C."/>
            <person name="Rogers Y.H."/>
            <person name="Rohde C."/>
            <person name="Rozas J."/>
            <person name="Rubenfield M.J."/>
            <person name="Ruiz A."/>
            <person name="Russo S."/>
            <person name="Salzberg S.L."/>
            <person name="Sanchez-Gracia A."/>
            <person name="Saranga D.J."/>
            <person name="Sato H."/>
            <person name="Schaeffer S.W."/>
            <person name="Schatz M.C."/>
            <person name="Schlenke T."/>
            <person name="Schwartz R."/>
            <person name="Segarra C."/>
            <person name="Singh R.S."/>
            <person name="Sirot L."/>
            <person name="Sirota M."/>
            <person name="Sisneros N.B."/>
            <person name="Smith C.D."/>
            <person name="Smith T.F."/>
            <person name="Spieth J."/>
            <person name="Stage D.E."/>
            <person name="Stark A."/>
            <person name="Stephan W."/>
            <person name="Strausberg R.L."/>
            <person name="Strempel S."/>
            <person name="Sturgill D."/>
            <person name="Sutton G."/>
            <person name="Sutton G.G."/>
            <person name="Tao W."/>
            <person name="Teichmann S."/>
            <person name="Tobari Y.N."/>
            <person name="Tomimura Y."/>
            <person name="Tsolas J.M."/>
            <person name="Valente V.L."/>
            <person name="Venter E."/>
            <person name="Venter J.C."/>
            <person name="Vicario S."/>
            <person name="Vieira F.G."/>
            <person name="Vilella A.J."/>
            <person name="Villasante A."/>
            <person name="Walenz B."/>
            <person name="Wang J."/>
            <person name="Wasserman M."/>
            <person name="Watts T."/>
            <person name="Wilson D."/>
            <person name="Wilson R.K."/>
            <person name="Wing R.A."/>
            <person name="Wolfner M.F."/>
            <person name="Wong A."/>
            <person name="Wong G.K."/>
            <person name="Wu C.I."/>
            <person name="Wu G."/>
            <person name="Yamamoto D."/>
            <person name="Yang H.P."/>
            <person name="Yang S.P."/>
            <person name="Yorke J.A."/>
            <person name="Yoshida K."/>
            <person name="Zdobnov E."/>
            <person name="Zhang P."/>
            <person name="Zhang Y."/>
            <person name="Zimin A.V."/>
            <person name="Baldwin J."/>
            <person name="Abdouelleil A."/>
            <person name="Abdulkadir J."/>
            <person name="Abebe A."/>
            <person name="Abera B."/>
            <person name="Abreu J."/>
            <person name="Acer S.C."/>
            <person name="Aftuck L."/>
            <person name="Alexander A."/>
            <person name="An P."/>
            <person name="Anderson E."/>
            <person name="Anderson S."/>
            <person name="Arachi H."/>
            <person name="Azer M."/>
            <person name="Bachantsang P."/>
            <person name="Barry A."/>
            <person name="Bayul T."/>
            <person name="Berlin A."/>
            <person name="Bessette D."/>
            <person name="Bloom T."/>
            <person name="Blye J."/>
            <person name="Boguslavskiy L."/>
            <person name="Bonnet C."/>
            <person name="Boukhgalter B."/>
            <person name="Bourzgui I."/>
            <person name="Brown A."/>
            <person name="Cahill P."/>
            <person name="Channer S."/>
            <person name="Cheshatsang Y."/>
            <person name="Chuda L."/>
            <person name="Citroen M."/>
            <person name="Collymore A."/>
            <person name="Cooke P."/>
            <person name="Costello M."/>
            <person name="D'Aco K."/>
            <person name="Daza R."/>
            <person name="De Haan G."/>
            <person name="DeGray S."/>
            <person name="DeMaso C."/>
            <person name="Dhargay N."/>
            <person name="Dooley K."/>
            <person name="Dooley E."/>
            <person name="Doricent M."/>
            <person name="Dorje P."/>
            <person name="Dorjee K."/>
            <person name="Dupes A."/>
            <person name="Elong R."/>
            <person name="Falk J."/>
            <person name="Farina A."/>
            <person name="Faro S."/>
            <person name="Ferguson D."/>
            <person name="Fisher S."/>
            <person name="Foley C.D."/>
            <person name="Franke A."/>
            <person name="Friedrich D."/>
            <person name="Gadbois L."/>
            <person name="Gearin G."/>
            <person name="Gearin C.R."/>
            <person name="Giannoukos G."/>
            <person name="Goode T."/>
            <person name="Graham J."/>
            <person name="Grandbois E."/>
            <person name="Grewal S."/>
            <person name="Gyaltsen K."/>
            <person name="Hafez N."/>
            <person name="Hagos B."/>
            <person name="Hall J."/>
            <person name="Henson C."/>
            <person name="Hollinger A."/>
            <person name="Honan T."/>
            <person name="Huard M.D."/>
            <person name="Hughes L."/>
            <person name="Hurhula B."/>
            <person name="Husby M.E."/>
            <person name="Kamat A."/>
            <person name="Kanga B."/>
            <person name="Kashin S."/>
            <person name="Khazanovich D."/>
            <person name="Kisner P."/>
            <person name="Lance K."/>
            <person name="Lara M."/>
            <person name="Lee W."/>
            <person name="Lennon N."/>
            <person name="Letendre F."/>
            <person name="LeVine R."/>
            <person name="Lipovsky A."/>
            <person name="Liu X."/>
            <person name="Liu J."/>
            <person name="Liu S."/>
            <person name="Lokyitsang T."/>
            <person name="Lokyitsang Y."/>
            <person name="Lubonja R."/>
            <person name="Lui A."/>
            <person name="MacDonald P."/>
            <person name="Magnisalis V."/>
            <person name="Maru K."/>
            <person name="Matthews C."/>
            <person name="McCusker W."/>
            <person name="McDonough S."/>
            <person name="Mehta T."/>
            <person name="Meldrim J."/>
            <person name="Meneus L."/>
            <person name="Mihai O."/>
            <person name="Mihalev A."/>
            <person name="Mihova T."/>
            <person name="Mittelman R."/>
            <person name="Mlenga V."/>
            <person name="Montmayeur A."/>
            <person name="Mulrain L."/>
            <person name="Navidi A."/>
            <person name="Naylor J."/>
            <person name="Negash T."/>
            <person name="Nguyen T."/>
            <person name="Nguyen N."/>
            <person name="Nicol R."/>
            <person name="Norbu C."/>
            <person name="Norbu N."/>
            <person name="Novod N."/>
            <person name="O'Neill B."/>
            <person name="Osman S."/>
            <person name="Markiewicz E."/>
            <person name="Oyono O.L."/>
            <person name="Patti C."/>
            <person name="Phunkhang P."/>
            <person name="Pierre F."/>
            <person name="Priest M."/>
            <person name="Raghuraman S."/>
            <person name="Rege F."/>
            <person name="Reyes R."/>
            <person name="Rise C."/>
            <person name="Rogov P."/>
            <person name="Ross K."/>
            <person name="Ryan E."/>
            <person name="Settipalli S."/>
            <person name="Shea T."/>
            <person name="Sherpa N."/>
            <person name="Shi L."/>
            <person name="Shih D."/>
            <person name="Sparrow T."/>
            <person name="Spaulding J."/>
            <person name="Stalker J."/>
            <person name="Stange-Thomann N."/>
            <person name="Stavropoulos S."/>
            <person name="Stone C."/>
            <person name="Strader C."/>
            <person name="Tesfaye S."/>
            <person name="Thomson T."/>
            <person name="Thoulutsang Y."/>
            <person name="Thoulutsang D."/>
            <person name="Topham K."/>
            <person name="Topping I."/>
            <person name="Tsamla T."/>
            <person name="Vassiliev H."/>
            <person name="Vo A."/>
            <person name="Wangchuk T."/>
            <person name="Wangdi T."/>
            <person name="Weiand M."/>
            <person name="Wilkinson J."/>
            <person name="Wilson A."/>
            <person name="Yadav S."/>
            <person name="Young G."/>
            <person name="Yu Q."/>
            <person name="Zembek L."/>
            <person name="Zhong D."/>
            <person name="Zimmer A."/>
            <person name="Zwirko Z."/>
            <person name="Jaffe D.B."/>
            <person name="Alvarez P."/>
            <person name="Brockman W."/>
            <person name="Butler J."/>
            <person name="Chin C."/>
            <person name="Gnerre S."/>
            <person name="Grabherr M."/>
            <person name="Kleber M."/>
            <person name="Mauceli E."/>
            <person name="MacCallum I."/>
        </authorList>
    </citation>
    <scope>NUCLEOTIDE SEQUENCE [LARGE SCALE GENOMIC DNA]</scope>
    <source>
        <strain evidence="3">Tucson 14030-0811.24</strain>
    </source>
</reference>
<accession>B4N143</accession>
<dbReference type="STRING" id="7260.B4N143"/>
<feature type="region of interest" description="Disordered" evidence="1">
    <location>
        <begin position="93"/>
        <end position="113"/>
    </location>
</feature>
<feature type="compositionally biased region" description="Basic residues" evidence="1">
    <location>
        <begin position="32"/>
        <end position="51"/>
    </location>
</feature>
<evidence type="ECO:0000256" key="1">
    <source>
        <dbReference type="SAM" id="MobiDB-lite"/>
    </source>
</evidence>
<organism evidence="2 3">
    <name type="scientific">Drosophila willistoni</name>
    <name type="common">Fruit fly</name>
    <dbReference type="NCBI Taxonomy" id="7260"/>
    <lineage>
        <taxon>Eukaryota</taxon>
        <taxon>Metazoa</taxon>
        <taxon>Ecdysozoa</taxon>
        <taxon>Arthropoda</taxon>
        <taxon>Hexapoda</taxon>
        <taxon>Insecta</taxon>
        <taxon>Pterygota</taxon>
        <taxon>Neoptera</taxon>
        <taxon>Endopterygota</taxon>
        <taxon>Diptera</taxon>
        <taxon>Brachycera</taxon>
        <taxon>Muscomorpha</taxon>
        <taxon>Ephydroidea</taxon>
        <taxon>Drosophilidae</taxon>
        <taxon>Drosophila</taxon>
        <taxon>Sophophora</taxon>
    </lineage>
</organism>
<dbReference type="eggNOG" id="ENOG502TD72">
    <property type="taxonomic scope" value="Eukaryota"/>
</dbReference>
<evidence type="ECO:0000313" key="2">
    <source>
        <dbReference type="EMBL" id="EDW78133.2"/>
    </source>
</evidence>
<dbReference type="AlphaFoldDB" id="B4N143"/>